<proteinExistence type="predicted"/>
<keyword evidence="4" id="KW-1185">Reference proteome</keyword>
<evidence type="ECO:0000259" key="2">
    <source>
        <dbReference type="Pfam" id="PF25231"/>
    </source>
</evidence>
<evidence type="ECO:0000313" key="4">
    <source>
        <dbReference type="Proteomes" id="UP001210528"/>
    </source>
</evidence>
<keyword evidence="1" id="KW-0812">Transmembrane</keyword>
<dbReference type="GeneID" id="301361517"/>
<feature type="transmembrane region" description="Helical" evidence="1">
    <location>
        <begin position="131"/>
        <end position="153"/>
    </location>
</feature>
<sequence>MTLNIGSSLAGGISRVANRNGLLLLVAYLLIGAAWQIPFYSAVVTGLEQSGTPTGNVALPAIDAPLAVSVSAAILLLLGLQWLTIVTIRTFVGGHTQEIPSEYYTRNIVPVLLNSLVGGLIYAVLMLVGSVLFVIPGIIAYVAFIFTLVYVAVEDKNFIAGFRNSWQLTRGHWLRLFGLLLVVVAGIGLISGVLTAMTSLVVGAIAGEGIGILLSGVVGLPFSLLILATLAEAFTQLRESQKEMVTS</sequence>
<gene>
    <name evidence="3" type="ORF">PM085_17790</name>
</gene>
<feature type="transmembrane region" description="Helical" evidence="1">
    <location>
        <begin position="107"/>
        <end position="125"/>
    </location>
</feature>
<dbReference type="EMBL" id="JAQLUK010000052">
    <property type="protein sequence ID" value="MDB2294079.1"/>
    <property type="molecule type" value="Genomic_DNA"/>
</dbReference>
<organism evidence="3 4">
    <name type="scientific">Halorubrum ezzemoulense</name>
    <name type="common">Halorubrum chaoviator</name>
    <dbReference type="NCBI Taxonomy" id="337243"/>
    <lineage>
        <taxon>Archaea</taxon>
        <taxon>Methanobacteriati</taxon>
        <taxon>Methanobacteriota</taxon>
        <taxon>Stenosarchaea group</taxon>
        <taxon>Halobacteria</taxon>
        <taxon>Halobacteriales</taxon>
        <taxon>Haloferacaceae</taxon>
        <taxon>Halorubrum</taxon>
    </lineage>
</organism>
<evidence type="ECO:0000313" key="3">
    <source>
        <dbReference type="EMBL" id="MDB2294079.1"/>
    </source>
</evidence>
<feature type="domain" description="DUF7847" evidence="2">
    <location>
        <begin position="3"/>
        <end position="237"/>
    </location>
</feature>
<dbReference type="InterPro" id="IPR057169">
    <property type="entry name" value="DUF7847"/>
</dbReference>
<feature type="transmembrane region" description="Helical" evidence="1">
    <location>
        <begin position="212"/>
        <end position="234"/>
    </location>
</feature>
<feature type="transmembrane region" description="Helical" evidence="1">
    <location>
        <begin position="64"/>
        <end position="86"/>
    </location>
</feature>
<reference evidence="3 4" key="1">
    <citation type="submission" date="2023-01" db="EMBL/GenBank/DDBJ databases">
        <title>Halorubrum ezzemoulense from Santa Pola, Spain.</title>
        <authorList>
            <person name="Feng Y."/>
            <person name="Louyakis A.S."/>
            <person name="Gogarten J.P."/>
        </authorList>
    </citation>
    <scope>NUCLEOTIDE SEQUENCE [LARGE SCALE GENOMIC DNA]</scope>
    <source>
        <strain evidence="3 4">AMM015</strain>
    </source>
</reference>
<keyword evidence="1" id="KW-0472">Membrane</keyword>
<dbReference type="Pfam" id="PF25231">
    <property type="entry name" value="DUF7847"/>
    <property type="match status" value="1"/>
</dbReference>
<dbReference type="Proteomes" id="UP001210528">
    <property type="component" value="Unassembled WGS sequence"/>
</dbReference>
<feature type="transmembrane region" description="Helical" evidence="1">
    <location>
        <begin position="173"/>
        <end position="206"/>
    </location>
</feature>
<name>A0ABT4Z7E1_HALEZ</name>
<protein>
    <recommendedName>
        <fullName evidence="2">DUF7847 domain-containing protein</fullName>
    </recommendedName>
</protein>
<evidence type="ECO:0000256" key="1">
    <source>
        <dbReference type="SAM" id="Phobius"/>
    </source>
</evidence>
<keyword evidence="1" id="KW-1133">Transmembrane helix</keyword>
<comment type="caution">
    <text evidence="3">The sequence shown here is derived from an EMBL/GenBank/DDBJ whole genome shotgun (WGS) entry which is preliminary data.</text>
</comment>
<feature type="transmembrane region" description="Helical" evidence="1">
    <location>
        <begin position="21"/>
        <end position="44"/>
    </location>
</feature>
<dbReference type="RefSeq" id="WP_246041568.1">
    <property type="nucleotide sequence ID" value="NZ_CP034941.1"/>
</dbReference>
<accession>A0ABT4Z7E1</accession>